<dbReference type="PRINTS" id="PR00033">
    <property type="entry name" value="HTHASNC"/>
</dbReference>
<dbReference type="InterPro" id="IPR036390">
    <property type="entry name" value="WH_DNA-bd_sf"/>
</dbReference>
<reference evidence="5 6" key="1">
    <citation type="submission" date="2019-03" db="EMBL/GenBank/DDBJ databases">
        <title>Sequencing the genomes of 1000 actinobacteria strains.</title>
        <authorList>
            <person name="Klenk H.-P."/>
        </authorList>
    </citation>
    <scope>NUCLEOTIDE SEQUENCE [LARGE SCALE GENOMIC DNA]</scope>
    <source>
        <strain evidence="5 6">DSM 18936</strain>
    </source>
</reference>
<dbReference type="FunFam" id="1.10.10.10:FF:000186">
    <property type="entry name" value="AsnC family transcriptional regulator"/>
    <property type="match status" value="1"/>
</dbReference>
<dbReference type="GO" id="GO:0043200">
    <property type="term" value="P:response to amino acid"/>
    <property type="evidence" value="ECO:0007669"/>
    <property type="project" value="TreeGrafter"/>
</dbReference>
<keyword evidence="3" id="KW-0804">Transcription</keyword>
<name>A0A4R7I4D8_9ACTN</name>
<dbReference type="InterPro" id="IPR011991">
    <property type="entry name" value="ArsR-like_HTH"/>
</dbReference>
<evidence type="ECO:0000313" key="5">
    <source>
        <dbReference type="EMBL" id="TDT18375.1"/>
    </source>
</evidence>
<dbReference type="InterPro" id="IPR011008">
    <property type="entry name" value="Dimeric_a/b-barrel"/>
</dbReference>
<dbReference type="Gene3D" id="3.30.70.920">
    <property type="match status" value="1"/>
</dbReference>
<dbReference type="Pfam" id="PF13404">
    <property type="entry name" value="HTH_AsnC-type"/>
    <property type="match status" value="1"/>
</dbReference>
<dbReference type="PANTHER" id="PTHR30154:SF53">
    <property type="entry name" value="HTH-TYPE TRANSCRIPTIONAL REGULATOR LRPC"/>
    <property type="match status" value="1"/>
</dbReference>
<dbReference type="SMART" id="SM00344">
    <property type="entry name" value="HTH_ASNC"/>
    <property type="match status" value="1"/>
</dbReference>
<feature type="domain" description="HTH asnC-type" evidence="4">
    <location>
        <begin position="21"/>
        <end position="82"/>
    </location>
</feature>
<evidence type="ECO:0000256" key="3">
    <source>
        <dbReference type="ARBA" id="ARBA00023163"/>
    </source>
</evidence>
<dbReference type="PROSITE" id="PS50956">
    <property type="entry name" value="HTH_ASNC_2"/>
    <property type="match status" value="1"/>
</dbReference>
<evidence type="ECO:0000256" key="1">
    <source>
        <dbReference type="ARBA" id="ARBA00023015"/>
    </source>
</evidence>
<dbReference type="Pfam" id="PF01037">
    <property type="entry name" value="AsnC_trans_reg"/>
    <property type="match status" value="1"/>
</dbReference>
<evidence type="ECO:0000313" key="6">
    <source>
        <dbReference type="Proteomes" id="UP000294558"/>
    </source>
</evidence>
<keyword evidence="2" id="KW-0238">DNA-binding</keyword>
<evidence type="ECO:0000259" key="4">
    <source>
        <dbReference type="PROSITE" id="PS50956"/>
    </source>
</evidence>
<keyword evidence="6" id="KW-1185">Reference proteome</keyword>
<dbReference type="GO" id="GO:0043565">
    <property type="term" value="F:sequence-specific DNA binding"/>
    <property type="evidence" value="ECO:0007669"/>
    <property type="project" value="InterPro"/>
</dbReference>
<evidence type="ECO:0000256" key="2">
    <source>
        <dbReference type="ARBA" id="ARBA00023125"/>
    </source>
</evidence>
<dbReference type="InterPro" id="IPR019887">
    <property type="entry name" value="Tscrpt_reg_AsnC/Lrp_C"/>
</dbReference>
<dbReference type="InterPro" id="IPR019888">
    <property type="entry name" value="Tscrpt_reg_AsnC-like"/>
</dbReference>
<dbReference type="EMBL" id="SOAU01000001">
    <property type="protein sequence ID" value="TDT18375.1"/>
    <property type="molecule type" value="Genomic_DNA"/>
</dbReference>
<dbReference type="GO" id="GO:0005829">
    <property type="term" value="C:cytosol"/>
    <property type="evidence" value="ECO:0007669"/>
    <property type="project" value="TreeGrafter"/>
</dbReference>
<dbReference type="Gene3D" id="1.10.10.10">
    <property type="entry name" value="Winged helix-like DNA-binding domain superfamily/Winged helix DNA-binding domain"/>
    <property type="match status" value="1"/>
</dbReference>
<organism evidence="5 6">
    <name type="scientific">Ilumatobacter fluminis</name>
    <dbReference type="NCBI Taxonomy" id="467091"/>
    <lineage>
        <taxon>Bacteria</taxon>
        <taxon>Bacillati</taxon>
        <taxon>Actinomycetota</taxon>
        <taxon>Acidimicrobiia</taxon>
        <taxon>Acidimicrobiales</taxon>
        <taxon>Ilumatobacteraceae</taxon>
        <taxon>Ilumatobacter</taxon>
    </lineage>
</organism>
<dbReference type="InterPro" id="IPR019885">
    <property type="entry name" value="Tscrpt_reg_HTH_AsnC-type_CS"/>
</dbReference>
<dbReference type="PROSITE" id="PS00519">
    <property type="entry name" value="HTH_ASNC_1"/>
    <property type="match status" value="1"/>
</dbReference>
<comment type="caution">
    <text evidence="5">The sequence shown here is derived from an EMBL/GenBank/DDBJ whole genome shotgun (WGS) entry which is preliminary data.</text>
</comment>
<dbReference type="InterPro" id="IPR000485">
    <property type="entry name" value="AsnC-type_HTH_dom"/>
</dbReference>
<dbReference type="SUPFAM" id="SSF46785">
    <property type="entry name" value="Winged helix' DNA-binding domain"/>
    <property type="match status" value="1"/>
</dbReference>
<proteinExistence type="predicted"/>
<gene>
    <name evidence="5" type="ORF">BDK89_3995</name>
</gene>
<dbReference type="AlphaFoldDB" id="A0A4R7I4D8"/>
<sequence>MVSKVIPSICFGKYSTGVIHLDEINRDLLDLLQHDGRLSYRELGERIGLSPPAVAERIRKLEESGVITGYRAMVDYEAIGFPILCIIRLNATNLDRATIDDVMTAIPEIIEANRVTGSESHVIRARVRSTAHLEELLELVTGHGATVTNIVTSSPVPRRPMNLRSALAYVDD</sequence>
<dbReference type="CDD" id="cd00090">
    <property type="entry name" value="HTH_ARSR"/>
    <property type="match status" value="1"/>
</dbReference>
<keyword evidence="1" id="KW-0805">Transcription regulation</keyword>
<dbReference type="SUPFAM" id="SSF54909">
    <property type="entry name" value="Dimeric alpha+beta barrel"/>
    <property type="match status" value="1"/>
</dbReference>
<dbReference type="InterPro" id="IPR036388">
    <property type="entry name" value="WH-like_DNA-bd_sf"/>
</dbReference>
<accession>A0A4R7I4D8</accession>
<dbReference type="Proteomes" id="UP000294558">
    <property type="component" value="Unassembled WGS sequence"/>
</dbReference>
<dbReference type="PANTHER" id="PTHR30154">
    <property type="entry name" value="LEUCINE-RESPONSIVE REGULATORY PROTEIN"/>
    <property type="match status" value="1"/>
</dbReference>
<protein>
    <submittedName>
        <fullName evidence="5">Lrp/AsnC family leucine-responsive transcriptional regulator</fullName>
    </submittedName>
</protein>